<comment type="catalytic activity">
    <reaction evidence="9">
        <text>[ThiI sulfur-carrier protein]-S-sulfanyl-L-cysteine + a uridine in tRNA + 2 reduced [2Fe-2S]-[ferredoxin] + ATP + H(+) = [ThiI sulfur-carrier protein]-L-cysteine + a 4-thiouridine in tRNA + 2 oxidized [2Fe-2S]-[ferredoxin] + AMP + diphosphate</text>
        <dbReference type="Rhea" id="RHEA:24176"/>
        <dbReference type="Rhea" id="RHEA-COMP:10000"/>
        <dbReference type="Rhea" id="RHEA-COMP:10001"/>
        <dbReference type="Rhea" id="RHEA-COMP:13337"/>
        <dbReference type="Rhea" id="RHEA-COMP:13338"/>
        <dbReference type="Rhea" id="RHEA-COMP:13339"/>
        <dbReference type="Rhea" id="RHEA-COMP:13340"/>
        <dbReference type="ChEBI" id="CHEBI:15378"/>
        <dbReference type="ChEBI" id="CHEBI:29950"/>
        <dbReference type="ChEBI" id="CHEBI:30616"/>
        <dbReference type="ChEBI" id="CHEBI:33019"/>
        <dbReference type="ChEBI" id="CHEBI:33737"/>
        <dbReference type="ChEBI" id="CHEBI:33738"/>
        <dbReference type="ChEBI" id="CHEBI:61963"/>
        <dbReference type="ChEBI" id="CHEBI:65315"/>
        <dbReference type="ChEBI" id="CHEBI:136798"/>
        <dbReference type="ChEBI" id="CHEBI:456215"/>
        <dbReference type="EC" id="2.8.1.4"/>
    </reaction>
</comment>
<dbReference type="GO" id="GO:0009228">
    <property type="term" value="P:thiamine biosynthetic process"/>
    <property type="evidence" value="ECO:0007669"/>
    <property type="project" value="UniProtKB-KW"/>
</dbReference>
<reference evidence="21" key="1">
    <citation type="submission" date="2017-09" db="EMBL/GenBank/DDBJ databases">
        <title>Depth-based differentiation of microbial function through sediment-hosted aquifers and enrichment of novel symbionts in the deep terrestrial subsurface.</title>
        <authorList>
            <person name="Probst A.J."/>
            <person name="Ladd B."/>
            <person name="Jarett J.K."/>
            <person name="Geller-Mcgrath D.E."/>
            <person name="Sieber C.M.K."/>
            <person name="Emerson J.B."/>
            <person name="Anantharaman K."/>
            <person name="Thomas B.C."/>
            <person name="Malmstrom R."/>
            <person name="Stieglmeier M."/>
            <person name="Klingl A."/>
            <person name="Woyke T."/>
            <person name="Ryan C.M."/>
            <person name="Banfield J.F."/>
        </authorList>
    </citation>
    <scope>NUCLEOTIDE SEQUENCE [LARGE SCALE GENOMIC DNA]</scope>
</reference>
<evidence type="ECO:0000256" key="1">
    <source>
        <dbReference type="ARBA" id="ARBA00004496"/>
    </source>
</evidence>
<dbReference type="GO" id="GO:0140741">
    <property type="term" value="F:tRNA-uracil-4 sulfurtransferase activity"/>
    <property type="evidence" value="ECO:0007669"/>
    <property type="project" value="UniProtKB-EC"/>
</dbReference>
<comment type="similarity">
    <text evidence="12">Belongs to the ThiI family.</text>
</comment>
<keyword evidence="4" id="KW-0808">Transferase</keyword>
<organism evidence="20 21">
    <name type="scientific">bacterium (Candidatus Gribaldobacteria) CG_4_10_14_0_2_um_filter_36_18</name>
    <dbReference type="NCBI Taxonomy" id="2014264"/>
    <lineage>
        <taxon>Bacteria</taxon>
        <taxon>Candidatus Gribaldobacteria</taxon>
    </lineage>
</organism>
<keyword evidence="5" id="KW-0547">Nucleotide-binding</keyword>
<evidence type="ECO:0000256" key="15">
    <source>
        <dbReference type="ARBA" id="ARBA00075337"/>
    </source>
</evidence>
<dbReference type="Proteomes" id="UP000231469">
    <property type="component" value="Unassembled WGS sequence"/>
</dbReference>
<dbReference type="NCBIfam" id="TIGR00342">
    <property type="entry name" value="tRNA uracil 4-sulfurtransferase ThiI"/>
    <property type="match status" value="1"/>
</dbReference>
<keyword evidence="8" id="KW-0784">Thiamine biosynthesis</keyword>
<feature type="domain" description="THUMP" evidence="19">
    <location>
        <begin position="78"/>
        <end position="208"/>
    </location>
</feature>
<comment type="caution">
    <text evidence="20">The sequence shown here is derived from an EMBL/GenBank/DDBJ whole genome shotgun (WGS) entry which is preliminary data.</text>
</comment>
<dbReference type="PANTHER" id="PTHR43209:SF1">
    <property type="entry name" value="TRNA SULFURTRANSFERASE"/>
    <property type="match status" value="1"/>
</dbReference>
<dbReference type="CDD" id="cd01712">
    <property type="entry name" value="PPase_ThiI"/>
    <property type="match status" value="1"/>
</dbReference>
<evidence type="ECO:0000256" key="6">
    <source>
        <dbReference type="ARBA" id="ARBA00022840"/>
    </source>
</evidence>
<evidence type="ECO:0000256" key="13">
    <source>
        <dbReference type="ARBA" id="ARBA00066827"/>
    </source>
</evidence>
<dbReference type="Gene3D" id="3.40.50.620">
    <property type="entry name" value="HUPs"/>
    <property type="match status" value="1"/>
</dbReference>
<dbReference type="Pfam" id="PF02568">
    <property type="entry name" value="ThiI"/>
    <property type="match status" value="1"/>
</dbReference>
<evidence type="ECO:0000256" key="17">
    <source>
        <dbReference type="ARBA" id="ARBA00080570"/>
    </source>
</evidence>
<dbReference type="InterPro" id="IPR054173">
    <property type="entry name" value="ThiI_fer"/>
</dbReference>
<dbReference type="InterPro" id="IPR020536">
    <property type="entry name" value="ThiI_AANH"/>
</dbReference>
<evidence type="ECO:0000256" key="11">
    <source>
        <dbReference type="ARBA" id="ARBA00058382"/>
    </source>
</evidence>
<dbReference type="Gene3D" id="3.30.2130.30">
    <property type="match status" value="1"/>
</dbReference>
<dbReference type="InterPro" id="IPR014729">
    <property type="entry name" value="Rossmann-like_a/b/a_fold"/>
</dbReference>
<keyword evidence="2" id="KW-0963">Cytoplasm</keyword>
<evidence type="ECO:0000256" key="16">
    <source>
        <dbReference type="ARBA" id="ARBA00077849"/>
    </source>
</evidence>
<evidence type="ECO:0000313" key="20">
    <source>
        <dbReference type="EMBL" id="PJA02147.1"/>
    </source>
</evidence>
<feature type="non-terminal residue" evidence="20">
    <location>
        <position position="398"/>
    </location>
</feature>
<evidence type="ECO:0000313" key="21">
    <source>
        <dbReference type="Proteomes" id="UP000231469"/>
    </source>
</evidence>
<evidence type="ECO:0000256" key="12">
    <source>
        <dbReference type="ARBA" id="ARBA00061472"/>
    </source>
</evidence>
<evidence type="ECO:0000256" key="4">
    <source>
        <dbReference type="ARBA" id="ARBA00022679"/>
    </source>
</evidence>
<keyword evidence="6" id="KW-0067">ATP-binding</keyword>
<evidence type="ECO:0000256" key="7">
    <source>
        <dbReference type="ARBA" id="ARBA00022884"/>
    </source>
</evidence>
<dbReference type="InterPro" id="IPR049962">
    <property type="entry name" value="THUMP_ThiI"/>
</dbReference>
<evidence type="ECO:0000256" key="3">
    <source>
        <dbReference type="ARBA" id="ARBA00022555"/>
    </source>
</evidence>
<dbReference type="Pfam" id="PF02926">
    <property type="entry name" value="THUMP"/>
    <property type="match status" value="1"/>
</dbReference>
<proteinExistence type="inferred from homology"/>
<dbReference type="GO" id="GO:0004810">
    <property type="term" value="F:CCA tRNA nucleotidyltransferase activity"/>
    <property type="evidence" value="ECO:0007669"/>
    <property type="project" value="InterPro"/>
</dbReference>
<dbReference type="SMART" id="SM00981">
    <property type="entry name" value="THUMP"/>
    <property type="match status" value="1"/>
</dbReference>
<accession>A0A2M7VJW8</accession>
<comment type="subcellular location">
    <subcellularLocation>
        <location evidence="1">Cytoplasm</location>
    </subcellularLocation>
</comment>
<dbReference type="HAMAP" id="MF_00021">
    <property type="entry name" value="ThiI"/>
    <property type="match status" value="1"/>
</dbReference>
<dbReference type="GO" id="GO:0005829">
    <property type="term" value="C:cytosol"/>
    <property type="evidence" value="ECO:0007669"/>
    <property type="project" value="TreeGrafter"/>
</dbReference>
<dbReference type="GO" id="GO:0005524">
    <property type="term" value="F:ATP binding"/>
    <property type="evidence" value="ECO:0007669"/>
    <property type="project" value="UniProtKB-KW"/>
</dbReference>
<keyword evidence="7 18" id="KW-0694">RNA-binding</keyword>
<dbReference type="AlphaFoldDB" id="A0A2M7VJW8"/>
<keyword evidence="3" id="KW-0820">tRNA-binding</keyword>
<name>A0A2M7VJW8_9BACT</name>
<dbReference type="InterPro" id="IPR049961">
    <property type="entry name" value="ThiI_N"/>
</dbReference>
<sequence>MKYDFIICHYGEIALKGKNRKFFEEKLIENLKRALKGQSPFGDSPRVQRISGRILVELPARIGYAEGVAGGSEKAKRDKIKEVLRNVFGIVYFSFAVSCEQEIEAIKKKAVEILQNKTVTNRCDRIKLLQLSEKQRLHFKTFKVETQRSKKDFPLSSQEINEKVGKYVLKRLAPYRTEGSGARVDLTNPDITCFIEIVENYAFLYLEKIPGPGGLPVNVSGKAISLLSGGIDSPVAAFYGMRRGVKIIFLHFYTQTQNSIDKTKKIVRILNKYQFSSKLYLVPFLNIQKEIFQKTNPEYGCISCRRFMFRIAEILAEKEKAEALITGENIGQVASQTLANIRATEEATNLPVLRPLIGMDKKDIIDKAKEIGTFDISILAEEFYCHGFLAKHPETKAN</sequence>
<comment type="catalytic activity">
    <reaction evidence="10">
        <text>[ThiS sulfur-carrier protein]-C-terminal Gly-Gly-AMP + S-sulfanyl-L-cysteinyl-[cysteine desulfurase] + AH2 = [ThiS sulfur-carrier protein]-C-terminal-Gly-aminoethanethioate + L-cysteinyl-[cysteine desulfurase] + A + AMP + 2 H(+)</text>
        <dbReference type="Rhea" id="RHEA:43340"/>
        <dbReference type="Rhea" id="RHEA-COMP:12157"/>
        <dbReference type="Rhea" id="RHEA-COMP:12158"/>
        <dbReference type="Rhea" id="RHEA-COMP:12910"/>
        <dbReference type="Rhea" id="RHEA-COMP:19908"/>
        <dbReference type="ChEBI" id="CHEBI:13193"/>
        <dbReference type="ChEBI" id="CHEBI:15378"/>
        <dbReference type="ChEBI" id="CHEBI:17499"/>
        <dbReference type="ChEBI" id="CHEBI:29950"/>
        <dbReference type="ChEBI" id="CHEBI:61963"/>
        <dbReference type="ChEBI" id="CHEBI:90618"/>
        <dbReference type="ChEBI" id="CHEBI:232372"/>
        <dbReference type="ChEBI" id="CHEBI:456215"/>
    </reaction>
</comment>
<evidence type="ECO:0000256" key="18">
    <source>
        <dbReference type="PROSITE-ProRule" id="PRU00529"/>
    </source>
</evidence>
<evidence type="ECO:0000256" key="2">
    <source>
        <dbReference type="ARBA" id="ARBA00022490"/>
    </source>
</evidence>
<dbReference type="CDD" id="cd11716">
    <property type="entry name" value="THUMP_ThiI"/>
    <property type="match status" value="1"/>
</dbReference>
<dbReference type="InterPro" id="IPR050102">
    <property type="entry name" value="tRNA_sulfurtransferase_ThiI"/>
</dbReference>
<protein>
    <recommendedName>
        <fullName evidence="14">Probable tRNA sulfurtransferase</fullName>
        <ecNumber evidence="13">2.8.1.4</ecNumber>
    </recommendedName>
    <alternativeName>
        <fullName evidence="15">Sulfur carrier protein ThiS sulfurtransferase</fullName>
    </alternativeName>
    <alternativeName>
        <fullName evidence="16">Thiamine biosynthesis protein ThiI</fullName>
    </alternativeName>
    <alternativeName>
        <fullName evidence="17">tRNA 4-thiouridine synthase</fullName>
    </alternativeName>
</protein>
<comment type="function">
    <text evidence="11">Catalyzes the ATP-dependent transfer of a sulfur to tRNA to produce 4-thiouridine in position 8 of tRNAs, which functions as a near-UV photosensor. Also catalyzes the transfer of sulfur to the sulfur carrier protein ThiS, forming ThiS-thiocarboxylate. This is a step in the synthesis of thiazole, in the thiamine biosynthesis pathway. The sulfur is donated as persulfide by IscS.</text>
</comment>
<dbReference type="Pfam" id="PF22025">
    <property type="entry name" value="ThiI_fer"/>
    <property type="match status" value="1"/>
</dbReference>
<evidence type="ECO:0000256" key="5">
    <source>
        <dbReference type="ARBA" id="ARBA00022741"/>
    </source>
</evidence>
<dbReference type="InterPro" id="IPR004114">
    <property type="entry name" value="THUMP_dom"/>
</dbReference>
<dbReference type="PROSITE" id="PS51165">
    <property type="entry name" value="THUMP"/>
    <property type="match status" value="1"/>
</dbReference>
<dbReference type="EMBL" id="PFPS01000096">
    <property type="protein sequence ID" value="PJA02147.1"/>
    <property type="molecule type" value="Genomic_DNA"/>
</dbReference>
<dbReference type="GO" id="GO:0052837">
    <property type="term" value="P:thiazole biosynthetic process"/>
    <property type="evidence" value="ECO:0007669"/>
    <property type="project" value="TreeGrafter"/>
</dbReference>
<evidence type="ECO:0000256" key="10">
    <source>
        <dbReference type="ARBA" id="ARBA00052330"/>
    </source>
</evidence>
<evidence type="ECO:0000256" key="9">
    <source>
        <dbReference type="ARBA" id="ARBA00050570"/>
    </source>
</evidence>
<dbReference type="SUPFAM" id="SSF143437">
    <property type="entry name" value="THUMP domain-like"/>
    <property type="match status" value="1"/>
</dbReference>
<dbReference type="GO" id="GO:0000049">
    <property type="term" value="F:tRNA binding"/>
    <property type="evidence" value="ECO:0007669"/>
    <property type="project" value="UniProtKB-KW"/>
</dbReference>
<gene>
    <name evidence="20" type="primary">thiI</name>
    <name evidence="20" type="ORF">COX73_02320</name>
</gene>
<dbReference type="GO" id="GO:0002937">
    <property type="term" value="P:tRNA 4-thiouridine biosynthesis"/>
    <property type="evidence" value="ECO:0007669"/>
    <property type="project" value="TreeGrafter"/>
</dbReference>
<dbReference type="SUPFAM" id="SSF52402">
    <property type="entry name" value="Adenine nucleotide alpha hydrolases-like"/>
    <property type="match status" value="1"/>
</dbReference>
<evidence type="ECO:0000256" key="14">
    <source>
        <dbReference type="ARBA" id="ARBA00071867"/>
    </source>
</evidence>
<dbReference type="FunFam" id="3.40.50.620:FF:000053">
    <property type="entry name" value="Probable tRNA sulfurtransferase"/>
    <property type="match status" value="1"/>
</dbReference>
<evidence type="ECO:0000256" key="8">
    <source>
        <dbReference type="ARBA" id="ARBA00022977"/>
    </source>
</evidence>
<dbReference type="EC" id="2.8.1.4" evidence="13"/>
<dbReference type="InterPro" id="IPR003720">
    <property type="entry name" value="tRNA_STrfase"/>
</dbReference>
<dbReference type="PANTHER" id="PTHR43209">
    <property type="entry name" value="TRNA SULFURTRANSFERASE"/>
    <property type="match status" value="1"/>
</dbReference>
<evidence type="ECO:0000259" key="19">
    <source>
        <dbReference type="PROSITE" id="PS51165"/>
    </source>
</evidence>